<dbReference type="Pfam" id="PF03733">
    <property type="entry name" value="YccF"/>
    <property type="match status" value="2"/>
</dbReference>
<dbReference type="PIRSF" id="PIRSF028777">
    <property type="entry name" value="UCP028777"/>
    <property type="match status" value="1"/>
</dbReference>
<dbReference type="GO" id="GO:0005886">
    <property type="term" value="C:plasma membrane"/>
    <property type="evidence" value="ECO:0007669"/>
    <property type="project" value="UniProtKB-SubCell"/>
</dbReference>
<dbReference type="InterPro" id="IPR031308">
    <property type="entry name" value="UCP028777"/>
</dbReference>
<keyword evidence="1" id="KW-0997">Cell inner membrane</keyword>
<organism evidence="3 4">
    <name type="scientific">Plesiomonas shigelloides</name>
    <name type="common">Aeromonas shigelloides</name>
    <dbReference type="NCBI Taxonomy" id="703"/>
    <lineage>
        <taxon>Bacteria</taxon>
        <taxon>Pseudomonadati</taxon>
        <taxon>Pseudomonadota</taxon>
        <taxon>Gammaproteobacteria</taxon>
        <taxon>Enterobacterales</taxon>
        <taxon>Enterobacteriaceae</taxon>
        <taxon>Plesiomonas</taxon>
    </lineage>
</organism>
<feature type="transmembrane region" description="Helical" evidence="1">
    <location>
        <begin position="102"/>
        <end position="125"/>
    </location>
</feature>
<feature type="domain" description="Inner membrane component" evidence="2">
    <location>
        <begin position="5"/>
        <end position="53"/>
    </location>
</feature>
<evidence type="ECO:0000313" key="3">
    <source>
        <dbReference type="EMBL" id="MBO1108394.1"/>
    </source>
</evidence>
<reference evidence="3" key="1">
    <citation type="submission" date="2021-03" db="EMBL/GenBank/DDBJ databases">
        <title>Plesiomonas shigelloides zfcc0051, isolated from zebrafish feces.</title>
        <authorList>
            <person name="Vanderhoek Z."/>
            <person name="Gaulke C."/>
        </authorList>
    </citation>
    <scope>NUCLEOTIDE SEQUENCE</scope>
    <source>
        <strain evidence="3">Zfcc0051</strain>
    </source>
</reference>
<evidence type="ECO:0000256" key="1">
    <source>
        <dbReference type="PIRNR" id="PIRNR028777"/>
    </source>
</evidence>
<keyword evidence="1" id="KW-0812">Transmembrane</keyword>
<comment type="caution">
    <text evidence="3">The sequence shown here is derived from an EMBL/GenBank/DDBJ whole genome shotgun (WGS) entry which is preliminary data.</text>
</comment>
<keyword evidence="1" id="KW-1133">Transmembrane helix</keyword>
<dbReference type="Proteomes" id="UP000664658">
    <property type="component" value="Unassembled WGS sequence"/>
</dbReference>
<dbReference type="InterPro" id="IPR052937">
    <property type="entry name" value="Inner_membrane_protein"/>
</dbReference>
<evidence type="ECO:0000313" key="4">
    <source>
        <dbReference type="Proteomes" id="UP000664658"/>
    </source>
</evidence>
<name>A0A8I1W9V5_PLESH</name>
<dbReference type="EMBL" id="JAFNAA010000008">
    <property type="protein sequence ID" value="MBO1108394.1"/>
    <property type="molecule type" value="Genomic_DNA"/>
</dbReference>
<dbReference type="NCBIfam" id="NF008739">
    <property type="entry name" value="PRK11770.1-1"/>
    <property type="match status" value="1"/>
</dbReference>
<keyword evidence="1" id="KW-0472">Membrane</keyword>
<evidence type="ECO:0000259" key="2">
    <source>
        <dbReference type="Pfam" id="PF03733"/>
    </source>
</evidence>
<dbReference type="AlphaFoldDB" id="A0A8I1W9V5"/>
<comment type="subcellular location">
    <subcellularLocation>
        <location evidence="1">Cell inner membrane</location>
        <topology evidence="1">Multi-pass membrane protein</topology>
    </subcellularLocation>
</comment>
<dbReference type="GeneID" id="69705938"/>
<dbReference type="RefSeq" id="WP_039046166.1">
    <property type="nucleotide sequence ID" value="NZ_CP050969.1"/>
</dbReference>
<dbReference type="InterPro" id="IPR005185">
    <property type="entry name" value="YccF"/>
</dbReference>
<feature type="domain" description="Inner membrane component" evidence="2">
    <location>
        <begin position="76"/>
        <end position="126"/>
    </location>
</feature>
<keyword evidence="1" id="KW-1003">Cell membrane</keyword>
<dbReference type="PANTHER" id="PTHR42903:SF1">
    <property type="entry name" value="INNER MEMBRANE PROTEIN YCCF"/>
    <property type="match status" value="1"/>
</dbReference>
<protein>
    <recommendedName>
        <fullName evidence="1">Inner membrane protein YccF</fullName>
    </recommendedName>
</protein>
<dbReference type="KEGG" id="pshi:SAMEA2665130_1079"/>
<gene>
    <name evidence="3" type="ORF">J2R62_09190</name>
</gene>
<dbReference type="PANTHER" id="PTHR42903">
    <property type="entry name" value="INNER MEMBRANE PROTEIN YCCF"/>
    <property type="match status" value="1"/>
</dbReference>
<accession>A0A8I1W9V5</accession>
<feature type="transmembrane region" description="Helical" evidence="1">
    <location>
        <begin position="75"/>
        <end position="96"/>
    </location>
</feature>
<proteinExistence type="predicted"/>
<feature type="transmembrane region" description="Helical" evidence="1">
    <location>
        <begin position="12"/>
        <end position="37"/>
    </location>
</feature>
<sequence length="151" mass="16766">MATALNIFNFVMGGFITTISWFLATLLSIVCIVTLPLTRACWEITKMSLVPYGNDVVKVDDLENRSNSLLAAGGFLLNVIWFVIAGWWLCLVHIAVGIGQCLTLIGIPVGIAHFKLAVVALWPVGRRVVPSELARQIRNEKAQITIDRYRR</sequence>